<reference evidence="4" key="3">
    <citation type="journal article" date="2019" name="BMC Res. Notes">
        <title>Complete genome sequence of the Sulfodiicoccus acidiphilus strain HS-1T, the first crenarchaeon that lacks polB3, isolated from an acidic hot spring in Ohwaku-dani, Hakone, Japan.</title>
        <authorList>
            <person name="Sakai H.D."/>
            <person name="Kurosawa N."/>
        </authorList>
    </citation>
    <scope>NUCLEOTIDE SEQUENCE</scope>
    <source>
        <strain evidence="4">HS-1</strain>
    </source>
</reference>
<gene>
    <name evidence="5" type="ORF">GCM10007116_13380</name>
    <name evidence="4" type="ORF">HS1genome_0819</name>
</gene>
<feature type="domain" description="Flavin reductase like" evidence="3">
    <location>
        <begin position="3"/>
        <end position="145"/>
    </location>
</feature>
<dbReference type="KEGG" id="sacd:HS1genome_0819"/>
<accession>A0A348B2M8</accession>
<dbReference type="SUPFAM" id="SSF50475">
    <property type="entry name" value="FMN-binding split barrel"/>
    <property type="match status" value="1"/>
</dbReference>
<reference evidence="5" key="4">
    <citation type="submission" date="2020-09" db="EMBL/GenBank/DDBJ databases">
        <authorList>
            <person name="Sun Q."/>
            <person name="Ohkuma M."/>
        </authorList>
    </citation>
    <scope>NUCLEOTIDE SEQUENCE</scope>
    <source>
        <strain evidence="5">JCM 31740</strain>
    </source>
</reference>
<evidence type="ECO:0000256" key="1">
    <source>
        <dbReference type="ARBA" id="ARBA00001917"/>
    </source>
</evidence>
<dbReference type="Pfam" id="PF01613">
    <property type="entry name" value="Flavin_Reduct"/>
    <property type="match status" value="1"/>
</dbReference>
<comment type="cofactor">
    <cofactor evidence="1">
        <name>FMN</name>
        <dbReference type="ChEBI" id="CHEBI:58210"/>
    </cofactor>
</comment>
<evidence type="ECO:0000259" key="3">
    <source>
        <dbReference type="SMART" id="SM00903"/>
    </source>
</evidence>
<dbReference type="EMBL" id="BMQS01000011">
    <property type="protein sequence ID" value="GGT97186.1"/>
    <property type="molecule type" value="Genomic_DNA"/>
</dbReference>
<reference evidence="5" key="1">
    <citation type="journal article" date="2014" name="Int. J. Syst. Evol. Microbiol.">
        <title>Complete genome sequence of Corynebacterium casei LMG S-19264T (=DSM 44701T), isolated from a smear-ripened cheese.</title>
        <authorList>
            <consortium name="US DOE Joint Genome Institute (JGI-PGF)"/>
            <person name="Walter F."/>
            <person name="Albersmeier A."/>
            <person name="Kalinowski J."/>
            <person name="Ruckert C."/>
        </authorList>
    </citation>
    <scope>NUCLEOTIDE SEQUENCE</scope>
    <source>
        <strain evidence="5">JCM 31740</strain>
    </source>
</reference>
<keyword evidence="6" id="KW-1185">Reference proteome</keyword>
<dbReference type="GO" id="GO:0010181">
    <property type="term" value="F:FMN binding"/>
    <property type="evidence" value="ECO:0007669"/>
    <property type="project" value="InterPro"/>
</dbReference>
<dbReference type="AlphaFoldDB" id="A0A348B2M8"/>
<dbReference type="PANTHER" id="PTHR30466">
    <property type="entry name" value="FLAVIN REDUCTASE"/>
    <property type="match status" value="1"/>
</dbReference>
<evidence type="ECO:0000313" key="5">
    <source>
        <dbReference type="EMBL" id="GGT97186.1"/>
    </source>
</evidence>
<dbReference type="Proteomes" id="UP000616143">
    <property type="component" value="Unassembled WGS sequence"/>
</dbReference>
<evidence type="ECO:0000313" key="6">
    <source>
        <dbReference type="Proteomes" id="UP000276741"/>
    </source>
</evidence>
<dbReference type="PANTHER" id="PTHR30466:SF1">
    <property type="entry name" value="FMN REDUCTASE (NADH) RUTF"/>
    <property type="match status" value="1"/>
</dbReference>
<name>A0A348B2M8_9CREN</name>
<dbReference type="InterPro" id="IPR012349">
    <property type="entry name" value="Split_barrel_FMN-bd"/>
</dbReference>
<keyword evidence="2" id="KW-0560">Oxidoreductase</keyword>
<protein>
    <submittedName>
        <fullName evidence="4">Flavin reductase</fullName>
    </submittedName>
</protein>
<dbReference type="SMART" id="SM00903">
    <property type="entry name" value="Flavin_Reduct"/>
    <property type="match status" value="1"/>
</dbReference>
<dbReference type="GO" id="GO:0042602">
    <property type="term" value="F:riboflavin reductase (NADPH) activity"/>
    <property type="evidence" value="ECO:0007669"/>
    <property type="project" value="TreeGrafter"/>
</dbReference>
<reference evidence="6" key="2">
    <citation type="submission" date="2018-04" db="EMBL/GenBank/DDBJ databases">
        <title>Complete genome sequence of Sulfodiicoccus acidiphilus strain HS-1.</title>
        <authorList>
            <person name="Sakai H.D."/>
            <person name="Kurosawa N."/>
        </authorList>
    </citation>
    <scope>NUCLEOTIDE SEQUENCE [LARGE SCALE GENOMIC DNA]</scope>
    <source>
        <strain evidence="6">HS-1</strain>
    </source>
</reference>
<dbReference type="InterPro" id="IPR002563">
    <property type="entry name" value="Flavin_Rdtase-like_dom"/>
</dbReference>
<proteinExistence type="predicted"/>
<sequence>MIMRELPLPVVIVTVNWRGNQTGMTVNTFNSLSLRPPLILFSADRSKGNHLPFIEADSFVVNFVEDEKLSDRFANVPPEDRFTGLKFHRGVTGAPILEDAYAYIEAKKSKVIDEGDHSILIGEVLEGKIVRDGRPLLYYRRRYWRLNEFA</sequence>
<evidence type="ECO:0000256" key="2">
    <source>
        <dbReference type="ARBA" id="ARBA00023002"/>
    </source>
</evidence>
<evidence type="ECO:0000313" key="4">
    <source>
        <dbReference type="EMBL" id="BBD72430.1"/>
    </source>
</evidence>
<dbReference type="Gene3D" id="2.30.110.10">
    <property type="entry name" value="Electron Transport, Fmn-binding Protein, Chain A"/>
    <property type="match status" value="1"/>
</dbReference>
<dbReference type="InterPro" id="IPR050268">
    <property type="entry name" value="NADH-dep_flavin_reductase"/>
</dbReference>
<organism evidence="4 6">
    <name type="scientific">Sulfodiicoccus acidiphilus</name>
    <dbReference type="NCBI Taxonomy" id="1670455"/>
    <lineage>
        <taxon>Archaea</taxon>
        <taxon>Thermoproteota</taxon>
        <taxon>Thermoprotei</taxon>
        <taxon>Sulfolobales</taxon>
        <taxon>Sulfolobaceae</taxon>
        <taxon>Sulfodiicoccus</taxon>
    </lineage>
</organism>
<dbReference type="Proteomes" id="UP000276741">
    <property type="component" value="Chromosome"/>
</dbReference>
<dbReference type="EMBL" id="AP018553">
    <property type="protein sequence ID" value="BBD72430.1"/>
    <property type="molecule type" value="Genomic_DNA"/>
</dbReference>